<proteinExistence type="predicted"/>
<dbReference type="Gene3D" id="3.30.420.10">
    <property type="entry name" value="Ribonuclease H-like superfamily/Ribonuclease H"/>
    <property type="match status" value="1"/>
</dbReference>
<dbReference type="AlphaFoldDB" id="A0AAF0THC1"/>
<organism evidence="2 3">
    <name type="scientific">Solanum verrucosum</name>
    <dbReference type="NCBI Taxonomy" id="315347"/>
    <lineage>
        <taxon>Eukaryota</taxon>
        <taxon>Viridiplantae</taxon>
        <taxon>Streptophyta</taxon>
        <taxon>Embryophyta</taxon>
        <taxon>Tracheophyta</taxon>
        <taxon>Spermatophyta</taxon>
        <taxon>Magnoliopsida</taxon>
        <taxon>eudicotyledons</taxon>
        <taxon>Gunneridae</taxon>
        <taxon>Pentapetalae</taxon>
        <taxon>asterids</taxon>
        <taxon>lamiids</taxon>
        <taxon>Solanales</taxon>
        <taxon>Solanaceae</taxon>
        <taxon>Solanoideae</taxon>
        <taxon>Solaneae</taxon>
        <taxon>Solanum</taxon>
    </lineage>
</organism>
<evidence type="ECO:0000259" key="1">
    <source>
        <dbReference type="PROSITE" id="PS50994"/>
    </source>
</evidence>
<evidence type="ECO:0000313" key="2">
    <source>
        <dbReference type="EMBL" id="WMV19401.1"/>
    </source>
</evidence>
<dbReference type="PANTHER" id="PTHR48475:SF1">
    <property type="entry name" value="RNASE H TYPE-1 DOMAIN-CONTAINING PROTEIN"/>
    <property type="match status" value="1"/>
</dbReference>
<dbReference type="Gene3D" id="1.10.8.1070">
    <property type="match status" value="1"/>
</dbReference>
<dbReference type="InterPro" id="IPR012337">
    <property type="entry name" value="RNaseH-like_sf"/>
</dbReference>
<evidence type="ECO:0000313" key="3">
    <source>
        <dbReference type="Proteomes" id="UP001234989"/>
    </source>
</evidence>
<dbReference type="PANTHER" id="PTHR48475">
    <property type="entry name" value="RIBONUCLEASE H"/>
    <property type="match status" value="1"/>
</dbReference>
<name>A0AAF0THC1_SOLVR</name>
<sequence>MKFLLLITDVYPFVVVTDFFGALRARIYDDEVRKWVLGTGIKAIEEKLWNSREGPPTFDQQKLPLRSSLGMRYGVRHNVATPYHPQTSGQVEVSNREIKHILAKTVNDNRTDWSKKLDDALWAYHTAYNTLIVELQHKVMWAIKKLNLDWGVASNQRIDDLNALDEFRLKAYESSALYKEKMKRYHDQRIEKREFVVGDLVLFFNSRLCLFPGKLKFKWTGPFLLTKLFSHVAIELVKKDGTRFMVNEQRIKIYLGNAETVQEVVEAYNLDEV</sequence>
<dbReference type="PROSITE" id="PS50994">
    <property type="entry name" value="INTEGRASE"/>
    <property type="match status" value="1"/>
</dbReference>
<dbReference type="GO" id="GO:0003676">
    <property type="term" value="F:nucleic acid binding"/>
    <property type="evidence" value="ECO:0007669"/>
    <property type="project" value="InterPro"/>
</dbReference>
<dbReference type="GO" id="GO:0015074">
    <property type="term" value="P:DNA integration"/>
    <property type="evidence" value="ECO:0007669"/>
    <property type="project" value="InterPro"/>
</dbReference>
<dbReference type="Pfam" id="PF21228">
    <property type="entry name" value="RuBisCO_activase_AAA_helical"/>
    <property type="match status" value="1"/>
</dbReference>
<protein>
    <recommendedName>
        <fullName evidence="1">Integrase catalytic domain-containing protein</fullName>
    </recommendedName>
</protein>
<dbReference type="SUPFAM" id="SSF53098">
    <property type="entry name" value="Ribonuclease H-like"/>
    <property type="match status" value="1"/>
</dbReference>
<dbReference type="InterPro" id="IPR001584">
    <property type="entry name" value="Integrase_cat-core"/>
</dbReference>
<reference evidence="2" key="1">
    <citation type="submission" date="2023-08" db="EMBL/GenBank/DDBJ databases">
        <title>A de novo genome assembly of Solanum verrucosum Schlechtendal, a Mexican diploid species geographically isolated from the other diploid A-genome species in potato relatives.</title>
        <authorList>
            <person name="Hosaka K."/>
        </authorList>
    </citation>
    <scope>NUCLEOTIDE SEQUENCE</scope>
    <source>
        <tissue evidence="2">Young leaves</tissue>
    </source>
</reference>
<feature type="domain" description="Integrase catalytic" evidence="1">
    <location>
        <begin position="1"/>
        <end position="152"/>
    </location>
</feature>
<dbReference type="InterPro" id="IPR036397">
    <property type="entry name" value="RNaseH_sf"/>
</dbReference>
<gene>
    <name evidence="2" type="ORF">MTR67_012786</name>
</gene>
<accession>A0AAF0THC1</accession>
<keyword evidence="3" id="KW-1185">Reference proteome</keyword>
<dbReference type="EMBL" id="CP133614">
    <property type="protein sequence ID" value="WMV19401.1"/>
    <property type="molecule type" value="Genomic_DNA"/>
</dbReference>
<dbReference type="Proteomes" id="UP001234989">
    <property type="component" value="Chromosome 3"/>
</dbReference>
<dbReference type="InterPro" id="IPR048571">
    <property type="entry name" value="RuBisCO_activase_AAA_helical"/>
</dbReference>